<evidence type="ECO:0000313" key="1">
    <source>
        <dbReference type="EMBL" id="QHU12947.1"/>
    </source>
</evidence>
<name>A0A6C0K8E6_9ZZZZ</name>
<accession>A0A6C0K8E6</accession>
<dbReference type="EMBL" id="MN740811">
    <property type="protein sequence ID" value="QHU12947.1"/>
    <property type="molecule type" value="Genomic_DNA"/>
</dbReference>
<proteinExistence type="predicted"/>
<dbReference type="AlphaFoldDB" id="A0A6C0K8E6"/>
<reference evidence="1" key="1">
    <citation type="journal article" date="2020" name="Nature">
        <title>Giant virus diversity and host interactions through global metagenomics.</title>
        <authorList>
            <person name="Schulz F."/>
            <person name="Roux S."/>
            <person name="Paez-Espino D."/>
            <person name="Jungbluth S."/>
            <person name="Walsh D.A."/>
            <person name="Denef V.J."/>
            <person name="McMahon K.D."/>
            <person name="Konstantinidis K.T."/>
            <person name="Eloe-Fadrosh E.A."/>
            <person name="Kyrpides N.C."/>
            <person name="Woyke T."/>
        </authorList>
    </citation>
    <scope>NUCLEOTIDE SEQUENCE</scope>
    <source>
        <strain evidence="1">GVMAG-S-1101172-89</strain>
    </source>
</reference>
<protein>
    <submittedName>
        <fullName evidence="1">Uncharacterized protein</fullName>
    </submittedName>
</protein>
<dbReference type="Gene3D" id="3.40.50.11350">
    <property type="match status" value="1"/>
</dbReference>
<organism evidence="1">
    <name type="scientific">viral metagenome</name>
    <dbReference type="NCBI Taxonomy" id="1070528"/>
    <lineage>
        <taxon>unclassified sequences</taxon>
        <taxon>metagenomes</taxon>
        <taxon>organismal metagenomes</taxon>
    </lineage>
</organism>
<sequence>MTSWIKVPRKTKSEDGPRIRNYFLRLENTNFAGSFTALFNAYMFSIINTRDLYVYDGTNAISSTYSFLQETFEPTESIHYVSEMMPGVTVLTGSSDPRYAGFLAQVAKSMLRSNAASVLRWNQKMLESIMEITKAQELPSKFDVGVHIRSRSRVDMIRPPTVASYVSAIEDALRTQKVKEPNIFVLVSDPAEFIEFQNLAPKYWKLFQISPASSTIQGINVNSFNRQSTAVKLNAYKEHLAELYCIQQSTNIIGTLSNDIGKFLYLTAKTPETFKSLDVQLYS</sequence>